<gene>
    <name evidence="2" type="ORF">PARMNEM_LOCUS3526</name>
</gene>
<protein>
    <submittedName>
        <fullName evidence="2">Uncharacterized protein</fullName>
    </submittedName>
</protein>
<name>A0AAV1KFT1_9NEOP</name>
<evidence type="ECO:0000313" key="2">
    <source>
        <dbReference type="EMBL" id="CAK1581923.1"/>
    </source>
</evidence>
<accession>A0AAV1KFT1</accession>
<comment type="caution">
    <text evidence="2">The sequence shown here is derived from an EMBL/GenBank/DDBJ whole genome shotgun (WGS) entry which is preliminary data.</text>
</comment>
<organism evidence="2 3">
    <name type="scientific">Parnassius mnemosyne</name>
    <name type="common">clouded apollo</name>
    <dbReference type="NCBI Taxonomy" id="213953"/>
    <lineage>
        <taxon>Eukaryota</taxon>
        <taxon>Metazoa</taxon>
        <taxon>Ecdysozoa</taxon>
        <taxon>Arthropoda</taxon>
        <taxon>Hexapoda</taxon>
        <taxon>Insecta</taxon>
        <taxon>Pterygota</taxon>
        <taxon>Neoptera</taxon>
        <taxon>Endopterygota</taxon>
        <taxon>Lepidoptera</taxon>
        <taxon>Glossata</taxon>
        <taxon>Ditrysia</taxon>
        <taxon>Papilionoidea</taxon>
        <taxon>Papilionidae</taxon>
        <taxon>Parnassiinae</taxon>
        <taxon>Parnassini</taxon>
        <taxon>Parnassius</taxon>
        <taxon>Driopa</taxon>
    </lineage>
</organism>
<evidence type="ECO:0000256" key="1">
    <source>
        <dbReference type="SAM" id="MobiDB-lite"/>
    </source>
</evidence>
<keyword evidence="3" id="KW-1185">Reference proteome</keyword>
<sequence>MIKTMKLVISENGKDIETVKIETNTDPPLLYKSLEEFRKLANAALTKLIEDSGDTDDCVDEDTSSENEEDKVCSNPKKRKKKS</sequence>
<dbReference type="Proteomes" id="UP001314205">
    <property type="component" value="Unassembled WGS sequence"/>
</dbReference>
<dbReference type="EMBL" id="CAVLGL010000035">
    <property type="protein sequence ID" value="CAK1581923.1"/>
    <property type="molecule type" value="Genomic_DNA"/>
</dbReference>
<proteinExistence type="predicted"/>
<evidence type="ECO:0000313" key="3">
    <source>
        <dbReference type="Proteomes" id="UP001314205"/>
    </source>
</evidence>
<feature type="compositionally biased region" description="Acidic residues" evidence="1">
    <location>
        <begin position="51"/>
        <end position="69"/>
    </location>
</feature>
<feature type="region of interest" description="Disordered" evidence="1">
    <location>
        <begin position="51"/>
        <end position="83"/>
    </location>
</feature>
<dbReference type="AlphaFoldDB" id="A0AAV1KFT1"/>
<reference evidence="2 3" key="1">
    <citation type="submission" date="2023-11" db="EMBL/GenBank/DDBJ databases">
        <authorList>
            <person name="Hedman E."/>
            <person name="Englund M."/>
            <person name="Stromberg M."/>
            <person name="Nyberg Akerstrom W."/>
            <person name="Nylinder S."/>
            <person name="Jareborg N."/>
            <person name="Kallberg Y."/>
            <person name="Kronander E."/>
        </authorList>
    </citation>
    <scope>NUCLEOTIDE SEQUENCE [LARGE SCALE GENOMIC DNA]</scope>
</reference>